<accession>A0A4S8JD36</accession>
<dbReference type="PANTHER" id="PTHR31444">
    <property type="entry name" value="OS11G0490100 PROTEIN"/>
    <property type="match status" value="1"/>
</dbReference>
<evidence type="ECO:0000256" key="4">
    <source>
        <dbReference type="ARBA" id="ARBA00023136"/>
    </source>
</evidence>
<protein>
    <submittedName>
        <fullName evidence="5">Uncharacterized protein</fullName>
    </submittedName>
</protein>
<proteinExistence type="predicted"/>
<dbReference type="InterPro" id="IPR006514">
    <property type="entry name" value="IRX15/GXM/AGM"/>
</dbReference>
<dbReference type="Proteomes" id="UP000317650">
    <property type="component" value="Chromosome 3"/>
</dbReference>
<name>A0A4S8JD36_MUSBA</name>
<dbReference type="GO" id="GO:0000139">
    <property type="term" value="C:Golgi membrane"/>
    <property type="evidence" value="ECO:0007669"/>
    <property type="project" value="UniProtKB-SubCell"/>
</dbReference>
<keyword evidence="2" id="KW-0812">Transmembrane</keyword>
<reference evidence="5 6" key="1">
    <citation type="journal article" date="2019" name="Nat. Plants">
        <title>Genome sequencing of Musa balbisiana reveals subgenome evolution and function divergence in polyploid bananas.</title>
        <authorList>
            <person name="Yao X."/>
        </authorList>
    </citation>
    <scope>NUCLEOTIDE SEQUENCE [LARGE SCALE GENOMIC DNA]</scope>
    <source>
        <strain evidence="6">cv. DH-PKW</strain>
        <tissue evidence="5">Leaves</tissue>
    </source>
</reference>
<evidence type="ECO:0000313" key="5">
    <source>
        <dbReference type="EMBL" id="THU59014.1"/>
    </source>
</evidence>
<keyword evidence="6" id="KW-1185">Reference proteome</keyword>
<dbReference type="GO" id="GO:0045492">
    <property type="term" value="P:xylan biosynthetic process"/>
    <property type="evidence" value="ECO:0007669"/>
    <property type="project" value="InterPro"/>
</dbReference>
<dbReference type="AlphaFoldDB" id="A0A4S8JD36"/>
<sequence length="278" mass="30773">MRALPEKPLFAAAAGATLVASALLVSSFLDRGLHCSLNPGFSRSADATSELAKALLYYATTTVVPQQSRDEIRLSFDVLRRRSPCNFLVFGLGRDSQMWAALNPGGTTIFLEEDPQWYAAVKKDSPELRAHHVKYRTQLSQAEQLLRGYRKNAECRPGRVDGVEGLQHNGGCPLALVGLPGEVYEREWDVLMIDAPKGYFPEAPGRMAAIYSAAVMARGRRGEGETDVFLHDVDRRVEKSYAMEFLCEKYRVGGTGRLWHFKIPPANDTSAITADTFC</sequence>
<dbReference type="InterPro" id="IPR029063">
    <property type="entry name" value="SAM-dependent_MTases_sf"/>
</dbReference>
<gene>
    <name evidence="5" type="ORF">C4D60_Mb03t20520</name>
</gene>
<dbReference type="Pfam" id="PF21729">
    <property type="entry name" value="IRX15_IRX15L_GXM"/>
    <property type="match status" value="1"/>
</dbReference>
<keyword evidence="3" id="KW-1133">Transmembrane helix</keyword>
<dbReference type="Gene3D" id="3.40.50.150">
    <property type="entry name" value="Vaccinia Virus protein VP39"/>
    <property type="match status" value="1"/>
</dbReference>
<organism evidence="5 6">
    <name type="scientific">Musa balbisiana</name>
    <name type="common">Banana</name>
    <dbReference type="NCBI Taxonomy" id="52838"/>
    <lineage>
        <taxon>Eukaryota</taxon>
        <taxon>Viridiplantae</taxon>
        <taxon>Streptophyta</taxon>
        <taxon>Embryophyta</taxon>
        <taxon>Tracheophyta</taxon>
        <taxon>Spermatophyta</taxon>
        <taxon>Magnoliopsida</taxon>
        <taxon>Liliopsida</taxon>
        <taxon>Zingiberales</taxon>
        <taxon>Musaceae</taxon>
        <taxon>Musa</taxon>
    </lineage>
</organism>
<dbReference type="STRING" id="52838.A0A4S8JD36"/>
<evidence type="ECO:0000313" key="6">
    <source>
        <dbReference type="Proteomes" id="UP000317650"/>
    </source>
</evidence>
<evidence type="ECO:0000256" key="3">
    <source>
        <dbReference type="ARBA" id="ARBA00022989"/>
    </source>
</evidence>
<keyword evidence="4" id="KW-0472">Membrane</keyword>
<dbReference type="NCBIfam" id="TIGR01627">
    <property type="entry name" value="A_thal_3515"/>
    <property type="match status" value="1"/>
</dbReference>
<dbReference type="EMBL" id="PYDT01000006">
    <property type="protein sequence ID" value="THU59014.1"/>
    <property type="molecule type" value="Genomic_DNA"/>
</dbReference>
<evidence type="ECO:0000256" key="2">
    <source>
        <dbReference type="ARBA" id="ARBA00022692"/>
    </source>
</evidence>
<evidence type="ECO:0000256" key="1">
    <source>
        <dbReference type="ARBA" id="ARBA00004194"/>
    </source>
</evidence>
<comment type="caution">
    <text evidence="5">The sequence shown here is derived from an EMBL/GenBank/DDBJ whole genome shotgun (WGS) entry which is preliminary data.</text>
</comment>
<comment type="subcellular location">
    <subcellularLocation>
        <location evidence="1">Golgi apparatus membrane</location>
        <topology evidence="1">Single-pass membrane protein</topology>
    </subcellularLocation>
</comment>